<evidence type="ECO:0000313" key="1">
    <source>
        <dbReference type="EMBL" id="CAL1596738.1"/>
    </source>
</evidence>
<sequence length="100" mass="10718">MKVMPSRCPASCPTGCGRSSLSVLRSHTLHSASSLPENSSCDELSANATAFTSSSCASICREQVSVCENRDNKRVRQCGPFRAAESFSFSADVPVILKSW</sequence>
<dbReference type="EMBL" id="OZ035843">
    <property type="protein sequence ID" value="CAL1596738.1"/>
    <property type="molecule type" value="Genomic_DNA"/>
</dbReference>
<dbReference type="Proteomes" id="UP001497482">
    <property type="component" value="Chromosome 21"/>
</dbReference>
<accession>A0AAV2L6S5</accession>
<evidence type="ECO:0000313" key="2">
    <source>
        <dbReference type="Proteomes" id="UP001497482"/>
    </source>
</evidence>
<proteinExistence type="predicted"/>
<reference evidence="1 2" key="1">
    <citation type="submission" date="2024-04" db="EMBL/GenBank/DDBJ databases">
        <authorList>
            <person name="Waldvogel A.-M."/>
            <person name="Schoenle A."/>
        </authorList>
    </citation>
    <scope>NUCLEOTIDE SEQUENCE [LARGE SCALE GENOMIC DNA]</scope>
</reference>
<keyword evidence="2" id="KW-1185">Reference proteome</keyword>
<protein>
    <submittedName>
        <fullName evidence="1">Uncharacterized protein</fullName>
    </submittedName>
</protein>
<dbReference type="AlphaFoldDB" id="A0AAV2L6S5"/>
<gene>
    <name evidence="1" type="ORF">KC01_LOCUS25364</name>
</gene>
<name>A0AAV2L6S5_KNICA</name>
<organism evidence="1 2">
    <name type="scientific">Knipowitschia caucasica</name>
    <name type="common">Caucasian dwarf goby</name>
    <name type="synonym">Pomatoschistus caucasicus</name>
    <dbReference type="NCBI Taxonomy" id="637954"/>
    <lineage>
        <taxon>Eukaryota</taxon>
        <taxon>Metazoa</taxon>
        <taxon>Chordata</taxon>
        <taxon>Craniata</taxon>
        <taxon>Vertebrata</taxon>
        <taxon>Euteleostomi</taxon>
        <taxon>Actinopterygii</taxon>
        <taxon>Neopterygii</taxon>
        <taxon>Teleostei</taxon>
        <taxon>Neoteleostei</taxon>
        <taxon>Acanthomorphata</taxon>
        <taxon>Gobiaria</taxon>
        <taxon>Gobiiformes</taxon>
        <taxon>Gobioidei</taxon>
        <taxon>Gobiidae</taxon>
        <taxon>Gobiinae</taxon>
        <taxon>Knipowitschia</taxon>
    </lineage>
</organism>